<gene>
    <name evidence="3" type="ORF">PCOR1329_LOCUS74503</name>
</gene>
<organism evidence="3 4">
    <name type="scientific">Prorocentrum cordatum</name>
    <dbReference type="NCBI Taxonomy" id="2364126"/>
    <lineage>
        <taxon>Eukaryota</taxon>
        <taxon>Sar</taxon>
        <taxon>Alveolata</taxon>
        <taxon>Dinophyceae</taxon>
        <taxon>Prorocentrales</taxon>
        <taxon>Prorocentraceae</taxon>
        <taxon>Prorocentrum</taxon>
    </lineage>
</organism>
<proteinExistence type="predicted"/>
<dbReference type="EMBL" id="CAUYUJ010020104">
    <property type="protein sequence ID" value="CAK0895901.1"/>
    <property type="molecule type" value="Genomic_DNA"/>
</dbReference>
<keyword evidence="4" id="KW-1185">Reference proteome</keyword>
<reference evidence="3" key="1">
    <citation type="submission" date="2023-10" db="EMBL/GenBank/DDBJ databases">
        <authorList>
            <person name="Chen Y."/>
            <person name="Shah S."/>
            <person name="Dougan E. K."/>
            <person name="Thang M."/>
            <person name="Chan C."/>
        </authorList>
    </citation>
    <scope>NUCLEOTIDE SEQUENCE [LARGE SCALE GENOMIC DNA]</scope>
</reference>
<dbReference type="PANTHER" id="PTHR11878:SF65">
    <property type="entry name" value="NA_CA-EXCHANGE PROTEIN, ISOFORM G"/>
    <property type="match status" value="1"/>
</dbReference>
<protein>
    <submittedName>
        <fullName evidence="3">Uncharacterized protein</fullName>
    </submittedName>
</protein>
<sequence length="915" mass="96731">VIIAVCMYAIPNGEKRTIRRPAVFVVTAFASTFAYVWLVIIVGFSSPDVIEPWEGVSTFAFFPILVVVAFLADKGKLSFAAAKQSTKPQLGCSATKSLGELQDHEVKLVEDNALAGRSRAQIRKGLGKIGGEKDLPASDLAVGFTTPDFFFPAGAGELVLEVQKAGLQASKYFVEVGWEDSGGRKGSTTIHKNQTQGIITIRSGSVGGERLSVSLTRAYASYTQFATTEGADTTQSNTRRKTCSIMPEFMKAQVTIADEDSKTCGVGMLRMACGVHHHQPRTDCETQCWVKVCRFEGGQGPVGCRLLTIPDTARRGHAQGSVGAHGTRGHRVGNSQLMGFSLGPVIEFSTFSPDDVFCAMCAPSTQPATTWHPLAMELAPAAGGFFTGPGIPVNYGVIADQAVQALLVADISAFDNGGGEADVPDGAVSPAPGHSRFFTCIKTVAMDVCPADAVAFQVDSTGTATANASPLAMFSAPHGTMTQSLVDVEVMEDAAYRPTELILARAVLSDVRAVVDASVPYLDMAVGATSHLAGLVPPDWERRTRAMLRAWNQVRVAHHVEHVAETAATRAARGVVSQVAAMTDDEFEQIAMVSTAVFHATSQDKEHLDHGETPTTTARGPRMAMWISAQSGQPTATTEVITRAQGRATRAITHKTRQLANNSIYMPPRPKNNTRDFLLRCPIEVAKRHRFFKVTAQPVPTAYGNEALKDIVALHFSASKVHRDHLSDNAIMGEAVSLLRDTGCNVSGLQQFHCYGFPSDESLTVSFIGRADVAPSTTFKHPSATILGAQSLKKVADTAAAMIAPSTWCPAVDSAVAPEQRATAALAATAASDYTQVLATIGAMIAQNHAAAIDAVAVEVGNACKNWAPAGPAPSAAVATAHASIKDFCDTNAAAMQVVLRVGANSLAAPTAADL</sequence>
<keyword evidence="1" id="KW-0406">Ion transport</keyword>
<evidence type="ECO:0000256" key="2">
    <source>
        <dbReference type="SAM" id="Phobius"/>
    </source>
</evidence>
<accession>A0ABN9XCU7</accession>
<comment type="caution">
    <text evidence="3">The sequence shown here is derived from an EMBL/GenBank/DDBJ whole genome shotgun (WGS) entry which is preliminary data.</text>
</comment>
<feature type="non-terminal residue" evidence="3">
    <location>
        <position position="1"/>
    </location>
</feature>
<dbReference type="InterPro" id="IPR051171">
    <property type="entry name" value="CaCA"/>
</dbReference>
<keyword evidence="1" id="KW-0813">Transport</keyword>
<dbReference type="PANTHER" id="PTHR11878">
    <property type="entry name" value="SODIUM/CALCIUM EXCHANGER"/>
    <property type="match status" value="1"/>
</dbReference>
<keyword evidence="2" id="KW-0812">Transmembrane</keyword>
<dbReference type="Proteomes" id="UP001189429">
    <property type="component" value="Unassembled WGS sequence"/>
</dbReference>
<feature type="transmembrane region" description="Helical" evidence="2">
    <location>
        <begin position="22"/>
        <end position="44"/>
    </location>
</feature>
<name>A0ABN9XCU7_9DINO</name>
<keyword evidence="2" id="KW-0472">Membrane</keyword>
<evidence type="ECO:0000256" key="1">
    <source>
        <dbReference type="ARBA" id="ARBA00023065"/>
    </source>
</evidence>
<evidence type="ECO:0000313" key="3">
    <source>
        <dbReference type="EMBL" id="CAK0895901.1"/>
    </source>
</evidence>
<keyword evidence="2" id="KW-1133">Transmembrane helix</keyword>
<evidence type="ECO:0000313" key="4">
    <source>
        <dbReference type="Proteomes" id="UP001189429"/>
    </source>
</evidence>